<dbReference type="Proteomes" id="UP000249390">
    <property type="component" value="Unassembled WGS sequence"/>
</dbReference>
<comment type="caution">
    <text evidence="2">The sequence shown here is derived from an EMBL/GenBank/DDBJ whole genome shotgun (WGS) entry which is preliminary data.</text>
</comment>
<accession>A0A328CYQ8</accession>
<name>A0A328CYQ8_9ASTE</name>
<gene>
    <name evidence="2" type="ORF">DM860_002402</name>
</gene>
<evidence type="ECO:0000313" key="3">
    <source>
        <dbReference type="Proteomes" id="UP000249390"/>
    </source>
</evidence>
<keyword evidence="3" id="KW-1185">Reference proteome</keyword>
<proteinExistence type="predicted"/>
<feature type="compositionally biased region" description="Polar residues" evidence="1">
    <location>
        <begin position="130"/>
        <end position="147"/>
    </location>
</feature>
<evidence type="ECO:0000256" key="1">
    <source>
        <dbReference type="SAM" id="MobiDB-lite"/>
    </source>
</evidence>
<reference evidence="2 3" key="1">
    <citation type="submission" date="2018-06" db="EMBL/GenBank/DDBJ databases">
        <title>The Genome of Cuscuta australis (Dodder) Provides Insight into the Evolution of Plant Parasitism.</title>
        <authorList>
            <person name="Liu H."/>
        </authorList>
    </citation>
    <scope>NUCLEOTIDE SEQUENCE [LARGE SCALE GENOMIC DNA]</scope>
    <source>
        <strain evidence="3">cv. Yunnan</strain>
        <tissue evidence="2">Vines</tissue>
    </source>
</reference>
<sequence>MIGFVAIVEADKSYGGGSSGKKNQQVVGYGKRDAVQSYPYRTAGPAGNRATQVREVTSRVKSEDKSGGYERVTVKEKMTKGETHFERSTGRIGVADEYKKSSTVKIGDKTGYTEYYHEERVRRVNYDCGKSSNNRLGQGSKNTTISVSHGGPRPVGIKKNSTSSVTVNHGKNQSTNVTINYGNKKNCSSSAGKRMLK</sequence>
<feature type="region of interest" description="Disordered" evidence="1">
    <location>
        <begin position="130"/>
        <end position="197"/>
    </location>
</feature>
<feature type="compositionally biased region" description="Polar residues" evidence="1">
    <location>
        <begin position="159"/>
        <end position="191"/>
    </location>
</feature>
<evidence type="ECO:0000313" key="2">
    <source>
        <dbReference type="EMBL" id="RAL38424.1"/>
    </source>
</evidence>
<dbReference type="AlphaFoldDB" id="A0A328CYQ8"/>
<dbReference type="EMBL" id="NQVE01000209">
    <property type="protein sequence ID" value="RAL38424.1"/>
    <property type="molecule type" value="Genomic_DNA"/>
</dbReference>
<protein>
    <submittedName>
        <fullName evidence="2">Uncharacterized protein</fullName>
    </submittedName>
</protein>
<organism evidence="2 3">
    <name type="scientific">Cuscuta australis</name>
    <dbReference type="NCBI Taxonomy" id="267555"/>
    <lineage>
        <taxon>Eukaryota</taxon>
        <taxon>Viridiplantae</taxon>
        <taxon>Streptophyta</taxon>
        <taxon>Embryophyta</taxon>
        <taxon>Tracheophyta</taxon>
        <taxon>Spermatophyta</taxon>
        <taxon>Magnoliopsida</taxon>
        <taxon>eudicotyledons</taxon>
        <taxon>Gunneridae</taxon>
        <taxon>Pentapetalae</taxon>
        <taxon>asterids</taxon>
        <taxon>lamiids</taxon>
        <taxon>Solanales</taxon>
        <taxon>Convolvulaceae</taxon>
        <taxon>Cuscuteae</taxon>
        <taxon>Cuscuta</taxon>
        <taxon>Cuscuta subgen. Grammica</taxon>
        <taxon>Cuscuta sect. Cleistogrammica</taxon>
    </lineage>
</organism>